<evidence type="ECO:0000256" key="7">
    <source>
        <dbReference type="ARBA" id="ARBA00048258"/>
    </source>
</evidence>
<evidence type="ECO:0000256" key="5">
    <source>
        <dbReference type="ARBA" id="ARBA00022741"/>
    </source>
</evidence>
<evidence type="ECO:0000313" key="9">
    <source>
        <dbReference type="EMBL" id="RBL88028.1"/>
    </source>
</evidence>
<evidence type="ECO:0000256" key="2">
    <source>
        <dbReference type="ARBA" id="ARBA00009256"/>
    </source>
</evidence>
<reference evidence="9 10" key="1">
    <citation type="submission" date="2018-05" db="EMBL/GenBank/DDBJ databases">
        <title>Chitinophaga sp. K3CV102501T nov., isolated from isolated from a monsoon evergreen broad-leaved forest soil.</title>
        <authorList>
            <person name="Lv Y."/>
        </authorList>
    </citation>
    <scope>NUCLEOTIDE SEQUENCE [LARGE SCALE GENOMIC DNA]</scope>
    <source>
        <strain evidence="9 10">GDMCC 1.1325</strain>
    </source>
</reference>
<dbReference type="GO" id="GO:0005524">
    <property type="term" value="F:ATP binding"/>
    <property type="evidence" value="ECO:0007669"/>
    <property type="project" value="UniProtKB-KW"/>
</dbReference>
<feature type="binding site" evidence="8">
    <location>
        <position position="61"/>
    </location>
    <ligand>
        <name>beta-alanine</name>
        <dbReference type="ChEBI" id="CHEBI:57966"/>
    </ligand>
</feature>
<comment type="subcellular location">
    <subcellularLocation>
        <location evidence="8">Cytoplasm</location>
    </subcellularLocation>
</comment>
<comment type="similarity">
    <text evidence="2 8">Belongs to the pantothenate synthetase family.</text>
</comment>
<dbReference type="InterPro" id="IPR042176">
    <property type="entry name" value="Pantoate_ligase_C"/>
</dbReference>
<dbReference type="InterPro" id="IPR004821">
    <property type="entry name" value="Cyt_trans-like"/>
</dbReference>
<keyword evidence="3 8" id="KW-0436">Ligase</keyword>
<evidence type="ECO:0000256" key="1">
    <source>
        <dbReference type="ARBA" id="ARBA00004990"/>
    </source>
</evidence>
<protein>
    <recommendedName>
        <fullName evidence="8">Pantothenate synthetase</fullName>
        <shortName evidence="8">PS</shortName>
        <ecNumber evidence="8">6.3.2.1</ecNumber>
    </recommendedName>
    <alternativeName>
        <fullName evidence="8">Pantoate--beta-alanine ligase</fullName>
    </alternativeName>
    <alternativeName>
        <fullName evidence="8">Pantoate-activating enzyme</fullName>
    </alternativeName>
</protein>
<dbReference type="GO" id="GO:0004592">
    <property type="term" value="F:pantoate-beta-alanine ligase activity"/>
    <property type="evidence" value="ECO:0007669"/>
    <property type="project" value="UniProtKB-UniRule"/>
</dbReference>
<dbReference type="Proteomes" id="UP000253410">
    <property type="component" value="Unassembled WGS sequence"/>
</dbReference>
<dbReference type="UniPathway" id="UPA00028">
    <property type="reaction ID" value="UER00005"/>
</dbReference>
<evidence type="ECO:0000313" key="10">
    <source>
        <dbReference type="Proteomes" id="UP000253410"/>
    </source>
</evidence>
<gene>
    <name evidence="8" type="primary">panC</name>
    <name evidence="9" type="ORF">DF182_31320</name>
</gene>
<comment type="caution">
    <text evidence="9">The sequence shown here is derived from an EMBL/GenBank/DDBJ whole genome shotgun (WGS) entry which is preliminary data.</text>
</comment>
<dbReference type="Pfam" id="PF02569">
    <property type="entry name" value="Pantoate_ligase"/>
    <property type="match status" value="1"/>
</dbReference>
<feature type="binding site" evidence="8">
    <location>
        <position position="61"/>
    </location>
    <ligand>
        <name>(R)-pantoate</name>
        <dbReference type="ChEBI" id="CHEBI:15980"/>
    </ligand>
</feature>
<dbReference type="Gene3D" id="3.30.1300.10">
    <property type="entry name" value="Pantoate-beta-alanine ligase, C-terminal domain"/>
    <property type="match status" value="1"/>
</dbReference>
<dbReference type="SUPFAM" id="SSF52374">
    <property type="entry name" value="Nucleotidylyl transferase"/>
    <property type="match status" value="1"/>
</dbReference>
<accession>A0A365XPI5</accession>
<feature type="active site" description="Proton donor" evidence="8">
    <location>
        <position position="37"/>
    </location>
</feature>
<sequence length="291" mass="32802">MYLFKRRNDLKKHLDLVRKSNKSIGFVPTMGALHNGHLSLIQAARNENDVVVCSIFVNPTQFNDPKDFEKYPITIEEDIKKLNDASTDILFLPSVEEMYPEGLTGSEHYDFGDLETILEGKFRPGHFQGVGRIVHKLLDIVQPHKLFMGQKDLQQCLIIRKLLQITKSSVELVVCPTLRETSGLAMSSRNQRLSPAARKKAVAIYEALEKLRAEFGKGLFLLEAAHEAFDELKKQGFEPEYVDILILDDGQLRHISEPPGDHTVVAAIAAWLGDIRLIDNMVLQGSLSQKN</sequence>
<keyword evidence="8" id="KW-0963">Cytoplasm</keyword>
<keyword evidence="10" id="KW-1185">Reference proteome</keyword>
<dbReference type="NCBIfam" id="TIGR00018">
    <property type="entry name" value="panC"/>
    <property type="match status" value="1"/>
</dbReference>
<dbReference type="CDD" id="cd00560">
    <property type="entry name" value="PanC"/>
    <property type="match status" value="1"/>
</dbReference>
<evidence type="ECO:0000256" key="6">
    <source>
        <dbReference type="ARBA" id="ARBA00022840"/>
    </source>
</evidence>
<organism evidence="9 10">
    <name type="scientific">Chitinophaga flava</name>
    <dbReference type="NCBI Taxonomy" id="2259036"/>
    <lineage>
        <taxon>Bacteria</taxon>
        <taxon>Pseudomonadati</taxon>
        <taxon>Bacteroidota</taxon>
        <taxon>Chitinophagia</taxon>
        <taxon>Chitinophagales</taxon>
        <taxon>Chitinophagaceae</taxon>
        <taxon>Chitinophaga</taxon>
    </lineage>
</organism>
<evidence type="ECO:0000256" key="3">
    <source>
        <dbReference type="ARBA" id="ARBA00022598"/>
    </source>
</evidence>
<comment type="pathway">
    <text evidence="1 8">Cofactor biosynthesis; (R)-pantothenate biosynthesis; (R)-pantothenate from (R)-pantoate and beta-alanine: step 1/1.</text>
</comment>
<dbReference type="GO" id="GO:0015940">
    <property type="term" value="P:pantothenate biosynthetic process"/>
    <property type="evidence" value="ECO:0007669"/>
    <property type="project" value="UniProtKB-UniRule"/>
</dbReference>
<feature type="binding site" evidence="8">
    <location>
        <position position="155"/>
    </location>
    <ligand>
        <name>(R)-pantoate</name>
        <dbReference type="ChEBI" id="CHEBI:15980"/>
    </ligand>
</feature>
<dbReference type="OrthoDB" id="9773087at2"/>
<dbReference type="EMBL" id="QFFJ01000003">
    <property type="protein sequence ID" value="RBL88028.1"/>
    <property type="molecule type" value="Genomic_DNA"/>
</dbReference>
<feature type="binding site" evidence="8">
    <location>
        <begin position="149"/>
        <end position="152"/>
    </location>
    <ligand>
        <name>ATP</name>
        <dbReference type="ChEBI" id="CHEBI:30616"/>
    </ligand>
</feature>
<keyword evidence="6 8" id="KW-0067">ATP-binding</keyword>
<dbReference type="EC" id="6.3.2.1" evidence="8"/>
<dbReference type="HAMAP" id="MF_00158">
    <property type="entry name" value="PanC"/>
    <property type="match status" value="1"/>
</dbReference>
<dbReference type="Gene3D" id="3.40.50.620">
    <property type="entry name" value="HUPs"/>
    <property type="match status" value="1"/>
</dbReference>
<dbReference type="RefSeq" id="WP_113619855.1">
    <property type="nucleotide sequence ID" value="NZ_QFFJ01000003.1"/>
</dbReference>
<dbReference type="PANTHER" id="PTHR21299:SF1">
    <property type="entry name" value="PANTOATE--BETA-ALANINE LIGASE"/>
    <property type="match status" value="1"/>
</dbReference>
<evidence type="ECO:0000256" key="4">
    <source>
        <dbReference type="ARBA" id="ARBA00022655"/>
    </source>
</evidence>
<dbReference type="InterPro" id="IPR003721">
    <property type="entry name" value="Pantoate_ligase"/>
</dbReference>
<feature type="binding site" evidence="8">
    <location>
        <begin position="186"/>
        <end position="189"/>
    </location>
    <ligand>
        <name>ATP</name>
        <dbReference type="ChEBI" id="CHEBI:30616"/>
    </ligand>
</feature>
<feature type="binding site" evidence="8">
    <location>
        <begin position="30"/>
        <end position="37"/>
    </location>
    <ligand>
        <name>ATP</name>
        <dbReference type="ChEBI" id="CHEBI:30616"/>
    </ligand>
</feature>
<comment type="catalytic activity">
    <reaction evidence="7 8">
        <text>(R)-pantoate + beta-alanine + ATP = (R)-pantothenate + AMP + diphosphate + H(+)</text>
        <dbReference type="Rhea" id="RHEA:10912"/>
        <dbReference type="ChEBI" id="CHEBI:15378"/>
        <dbReference type="ChEBI" id="CHEBI:15980"/>
        <dbReference type="ChEBI" id="CHEBI:29032"/>
        <dbReference type="ChEBI" id="CHEBI:30616"/>
        <dbReference type="ChEBI" id="CHEBI:33019"/>
        <dbReference type="ChEBI" id="CHEBI:57966"/>
        <dbReference type="ChEBI" id="CHEBI:456215"/>
        <dbReference type="EC" id="6.3.2.1"/>
    </reaction>
</comment>
<dbReference type="AlphaFoldDB" id="A0A365XPI5"/>
<keyword evidence="4 8" id="KW-0566">Pantothenate biosynthesis</keyword>
<feature type="binding site" evidence="8">
    <location>
        <position position="178"/>
    </location>
    <ligand>
        <name>ATP</name>
        <dbReference type="ChEBI" id="CHEBI:30616"/>
    </ligand>
</feature>
<name>A0A365XPI5_9BACT</name>
<dbReference type="NCBIfam" id="TIGR00125">
    <property type="entry name" value="cyt_tran_rel"/>
    <property type="match status" value="1"/>
</dbReference>
<comment type="miscellaneous">
    <text evidence="8">The reaction proceeds by a bi uni uni bi ping pong mechanism.</text>
</comment>
<proteinExistence type="inferred from homology"/>
<keyword evidence="5 8" id="KW-0547">Nucleotide-binding</keyword>
<dbReference type="InterPro" id="IPR014729">
    <property type="entry name" value="Rossmann-like_a/b/a_fold"/>
</dbReference>
<comment type="function">
    <text evidence="8">Catalyzes the condensation of pantoate with beta-alanine in an ATP-dependent reaction via a pantoyl-adenylate intermediate.</text>
</comment>
<dbReference type="GO" id="GO:0005829">
    <property type="term" value="C:cytosol"/>
    <property type="evidence" value="ECO:0007669"/>
    <property type="project" value="TreeGrafter"/>
</dbReference>
<comment type="subunit">
    <text evidence="8">Homodimer.</text>
</comment>
<evidence type="ECO:0000256" key="8">
    <source>
        <dbReference type="HAMAP-Rule" id="MF_00158"/>
    </source>
</evidence>
<dbReference type="PANTHER" id="PTHR21299">
    <property type="entry name" value="CYTIDYLATE KINASE/PANTOATE-BETA-ALANINE LIGASE"/>
    <property type="match status" value="1"/>
</dbReference>